<dbReference type="InterPro" id="IPR026877">
    <property type="entry name" value="DXPR_C"/>
</dbReference>
<feature type="binding site" evidence="9">
    <location>
        <position position="198"/>
    </location>
    <ligand>
        <name>NADPH</name>
        <dbReference type="ChEBI" id="CHEBI:57783"/>
    </ligand>
</feature>
<reference evidence="14" key="1">
    <citation type="submission" date="2016-10" db="EMBL/GenBank/DDBJ databases">
        <authorList>
            <person name="Varghese N."/>
            <person name="Submissions S."/>
        </authorList>
    </citation>
    <scope>NUCLEOTIDE SEQUENCE [LARGE SCALE GENOMIC DNA]</scope>
    <source>
        <strain evidence="14">DSM 8415</strain>
    </source>
</reference>
<dbReference type="HAMAP" id="MF_00183">
    <property type="entry name" value="DXP_reductoisom"/>
    <property type="match status" value="1"/>
</dbReference>
<gene>
    <name evidence="9" type="primary">dxr</name>
    <name evidence="13" type="ORF">SAMN05660835_00538</name>
</gene>
<dbReference type="GO" id="GO:0070402">
    <property type="term" value="F:NADPH binding"/>
    <property type="evidence" value="ECO:0007669"/>
    <property type="project" value="InterPro"/>
</dbReference>
<comment type="cofactor">
    <cofactor evidence="9">
        <name>Mg(2+)</name>
        <dbReference type="ChEBI" id="CHEBI:18420"/>
    </cofactor>
    <cofactor evidence="9">
        <name>Mn(2+)</name>
        <dbReference type="ChEBI" id="CHEBI:29035"/>
    </cofactor>
</comment>
<dbReference type="RefSeq" id="WP_092128004.1">
    <property type="nucleotide sequence ID" value="NZ_FMYU01000003.1"/>
</dbReference>
<feature type="binding site" evidence="9">
    <location>
        <position position="144"/>
    </location>
    <ligand>
        <name>Mn(2+)</name>
        <dbReference type="ChEBI" id="CHEBI:29035"/>
    </ligand>
</feature>
<feature type="binding site" evidence="9">
    <location>
        <position position="36"/>
    </location>
    <ligand>
        <name>NADPH</name>
        <dbReference type="ChEBI" id="CHEBI:57783"/>
    </ligand>
</feature>
<proteinExistence type="inferred from homology"/>
<keyword evidence="7 9" id="KW-0414">Isoprene biosynthesis</keyword>
<feature type="binding site" evidence="9">
    <location>
        <position position="119"/>
    </location>
    <ligand>
        <name>1-deoxy-D-xylulose 5-phosphate</name>
        <dbReference type="ChEBI" id="CHEBI:57792"/>
    </ligand>
</feature>
<dbReference type="SUPFAM" id="SSF69055">
    <property type="entry name" value="1-deoxy-D-xylulose-5-phosphate reductoisomerase, C-terminal domain"/>
    <property type="match status" value="1"/>
</dbReference>
<comment type="catalytic activity">
    <reaction evidence="8">
        <text>2-C-methyl-D-erythritol 4-phosphate + NADP(+) = 1-deoxy-D-xylulose 5-phosphate + NADPH + H(+)</text>
        <dbReference type="Rhea" id="RHEA:13717"/>
        <dbReference type="ChEBI" id="CHEBI:15378"/>
        <dbReference type="ChEBI" id="CHEBI:57783"/>
        <dbReference type="ChEBI" id="CHEBI:57792"/>
        <dbReference type="ChEBI" id="CHEBI:58262"/>
        <dbReference type="ChEBI" id="CHEBI:58349"/>
        <dbReference type="EC" id="1.1.1.267"/>
    </reaction>
    <physiologicalReaction direction="right-to-left" evidence="8">
        <dbReference type="Rhea" id="RHEA:13719"/>
    </physiologicalReaction>
</comment>
<dbReference type="Pfam" id="PF13288">
    <property type="entry name" value="DXPR_C"/>
    <property type="match status" value="1"/>
</dbReference>
<keyword evidence="6 9" id="KW-0464">Manganese</keyword>
<dbReference type="PANTHER" id="PTHR30525:SF0">
    <property type="entry name" value="1-DEOXY-D-XYLULOSE 5-PHOSPHATE REDUCTOISOMERASE, CHLOROPLASTIC"/>
    <property type="match status" value="1"/>
</dbReference>
<feature type="binding site" evidence="9">
    <location>
        <position position="214"/>
    </location>
    <ligand>
        <name>1-deoxy-D-xylulose 5-phosphate</name>
        <dbReference type="ChEBI" id="CHEBI:57792"/>
    </ligand>
</feature>
<dbReference type="Gene3D" id="1.10.1740.10">
    <property type="match status" value="1"/>
</dbReference>
<keyword evidence="9" id="KW-0460">Magnesium</keyword>
<dbReference type="EMBL" id="FMYU01000003">
    <property type="protein sequence ID" value="SDC24963.1"/>
    <property type="molecule type" value="Genomic_DNA"/>
</dbReference>
<feature type="binding site" evidence="9">
    <location>
        <position position="118"/>
    </location>
    <ligand>
        <name>NADPH</name>
        <dbReference type="ChEBI" id="CHEBI:57783"/>
    </ligand>
</feature>
<dbReference type="FunFam" id="3.40.50.720:FF:000045">
    <property type="entry name" value="1-deoxy-D-xylulose 5-phosphate reductoisomerase"/>
    <property type="match status" value="1"/>
</dbReference>
<feature type="binding site" evidence="9">
    <location>
        <position position="211"/>
    </location>
    <ligand>
        <name>1-deoxy-D-xylulose 5-phosphate</name>
        <dbReference type="ChEBI" id="CHEBI:57792"/>
    </ligand>
</feature>
<dbReference type="SUPFAM" id="SSF55347">
    <property type="entry name" value="Glyceraldehyde-3-phosphate dehydrogenase-like, C-terminal domain"/>
    <property type="match status" value="1"/>
</dbReference>
<feature type="binding site" evidence="9">
    <location>
        <position position="205"/>
    </location>
    <ligand>
        <name>1-deoxy-D-xylulose 5-phosphate</name>
        <dbReference type="ChEBI" id="CHEBI:57792"/>
    </ligand>
</feature>
<evidence type="ECO:0000256" key="6">
    <source>
        <dbReference type="ARBA" id="ARBA00023211"/>
    </source>
</evidence>
<evidence type="ECO:0000313" key="13">
    <source>
        <dbReference type="EMBL" id="SDC24963.1"/>
    </source>
</evidence>
<dbReference type="InterPro" id="IPR003821">
    <property type="entry name" value="DXP_reductoisomerase"/>
</dbReference>
<keyword evidence="4 9" id="KW-0521">NADP</keyword>
<dbReference type="NCBIfam" id="TIGR00243">
    <property type="entry name" value="Dxr"/>
    <property type="match status" value="1"/>
</dbReference>
<feature type="domain" description="DXP reductoisomerase C-terminal" evidence="12">
    <location>
        <begin position="254"/>
        <end position="363"/>
    </location>
</feature>
<evidence type="ECO:0000259" key="11">
    <source>
        <dbReference type="Pfam" id="PF08436"/>
    </source>
</evidence>
<dbReference type="GO" id="GO:0016853">
    <property type="term" value="F:isomerase activity"/>
    <property type="evidence" value="ECO:0007669"/>
    <property type="project" value="UniProtKB-KW"/>
</dbReference>
<feature type="binding site" evidence="9">
    <location>
        <position position="214"/>
    </location>
    <ligand>
        <name>Mn(2+)</name>
        <dbReference type="ChEBI" id="CHEBI:29035"/>
    </ligand>
</feature>
<comment type="similarity">
    <text evidence="2 9">Belongs to the DXR family.</text>
</comment>
<protein>
    <recommendedName>
        <fullName evidence="9">1-deoxy-D-xylulose 5-phosphate reductoisomerase</fullName>
        <shortName evidence="9">DXP reductoisomerase</shortName>
        <ecNumber evidence="9">1.1.1.267</ecNumber>
    </recommendedName>
    <alternativeName>
        <fullName evidence="9">1-deoxyxylulose-5-phosphate reductoisomerase</fullName>
    </alternativeName>
    <alternativeName>
        <fullName evidence="9">2-C-methyl-D-erythritol 4-phosphate synthase</fullName>
    </alternativeName>
</protein>
<dbReference type="InterPro" id="IPR036291">
    <property type="entry name" value="NAD(P)-bd_dom_sf"/>
</dbReference>
<dbReference type="OrthoDB" id="9806546at2"/>
<evidence type="ECO:0000256" key="8">
    <source>
        <dbReference type="ARBA" id="ARBA00048543"/>
    </source>
</evidence>
<feature type="binding site" evidence="9">
    <location>
        <position position="192"/>
    </location>
    <ligand>
        <name>1-deoxy-D-xylulose 5-phosphate</name>
        <dbReference type="ChEBI" id="CHEBI:57792"/>
    </ligand>
</feature>
<dbReference type="AlphaFoldDB" id="A0A1G6K214"/>
<feature type="binding site" evidence="9">
    <location>
        <position position="145"/>
    </location>
    <ligand>
        <name>1-deoxy-D-xylulose 5-phosphate</name>
        <dbReference type="ChEBI" id="CHEBI:57792"/>
    </ligand>
</feature>
<evidence type="ECO:0000256" key="7">
    <source>
        <dbReference type="ARBA" id="ARBA00023229"/>
    </source>
</evidence>
<feature type="binding site" evidence="9">
    <location>
        <position position="11"/>
    </location>
    <ligand>
        <name>NADPH</name>
        <dbReference type="ChEBI" id="CHEBI:57783"/>
    </ligand>
</feature>
<dbReference type="Pfam" id="PF08436">
    <property type="entry name" value="DXP_redisom_C"/>
    <property type="match status" value="1"/>
</dbReference>
<evidence type="ECO:0000259" key="10">
    <source>
        <dbReference type="Pfam" id="PF02670"/>
    </source>
</evidence>
<evidence type="ECO:0000256" key="3">
    <source>
        <dbReference type="ARBA" id="ARBA00022723"/>
    </source>
</evidence>
<dbReference type="Gene3D" id="3.40.50.720">
    <property type="entry name" value="NAD(P)-binding Rossmann-like Domain"/>
    <property type="match status" value="1"/>
</dbReference>
<evidence type="ECO:0000259" key="12">
    <source>
        <dbReference type="Pfam" id="PF13288"/>
    </source>
</evidence>
<keyword evidence="13" id="KW-0413">Isomerase</keyword>
<dbReference type="InterPro" id="IPR013512">
    <property type="entry name" value="DXP_reductoisomerase_N"/>
</dbReference>
<feature type="binding site" evidence="9">
    <location>
        <position position="12"/>
    </location>
    <ligand>
        <name>NADPH</name>
        <dbReference type="ChEBI" id="CHEBI:57783"/>
    </ligand>
</feature>
<dbReference type="InterPro" id="IPR013644">
    <property type="entry name" value="DXP_reductoisomerase_C"/>
</dbReference>
<dbReference type="GO" id="GO:0030145">
    <property type="term" value="F:manganese ion binding"/>
    <property type="evidence" value="ECO:0007669"/>
    <property type="project" value="TreeGrafter"/>
</dbReference>
<accession>A0A1G6K214</accession>
<dbReference type="PIRSF" id="PIRSF006205">
    <property type="entry name" value="Dxp_reductismrs"/>
    <property type="match status" value="1"/>
</dbReference>
<name>A0A1G6K214_9BACT</name>
<feature type="binding site" evidence="9">
    <location>
        <position position="10"/>
    </location>
    <ligand>
        <name>NADPH</name>
        <dbReference type="ChEBI" id="CHEBI:57783"/>
    </ligand>
</feature>
<dbReference type="Pfam" id="PF02670">
    <property type="entry name" value="DXP_reductoisom"/>
    <property type="match status" value="1"/>
</dbReference>
<dbReference type="GO" id="GO:0030604">
    <property type="term" value="F:1-deoxy-D-xylulose-5-phosphate reductoisomerase activity"/>
    <property type="evidence" value="ECO:0007669"/>
    <property type="project" value="UniProtKB-UniRule"/>
</dbReference>
<evidence type="ECO:0000256" key="1">
    <source>
        <dbReference type="ARBA" id="ARBA00005094"/>
    </source>
</evidence>
<dbReference type="UniPathway" id="UPA00056">
    <property type="reaction ID" value="UER00092"/>
</dbReference>
<organism evidence="13 14">
    <name type="scientific">Desulfurella multipotens</name>
    <dbReference type="NCBI Taxonomy" id="79269"/>
    <lineage>
        <taxon>Bacteria</taxon>
        <taxon>Pseudomonadati</taxon>
        <taxon>Campylobacterota</taxon>
        <taxon>Desulfurellia</taxon>
        <taxon>Desulfurellales</taxon>
        <taxon>Desulfurellaceae</taxon>
        <taxon>Desulfurella</taxon>
    </lineage>
</organism>
<evidence type="ECO:0000256" key="2">
    <source>
        <dbReference type="ARBA" id="ARBA00006825"/>
    </source>
</evidence>
<dbReference type="Proteomes" id="UP000199411">
    <property type="component" value="Unassembled WGS sequence"/>
</dbReference>
<evidence type="ECO:0000256" key="9">
    <source>
        <dbReference type="HAMAP-Rule" id="MF_00183"/>
    </source>
</evidence>
<feature type="binding site" evidence="9">
    <location>
        <position position="13"/>
    </location>
    <ligand>
        <name>NADPH</name>
        <dbReference type="ChEBI" id="CHEBI:57783"/>
    </ligand>
</feature>
<keyword evidence="14" id="KW-1185">Reference proteome</keyword>
<sequence length="382" mass="43477">MENILILGSTGSIGQNVIEVIKKGSKYNIIGIAFNKNITKAIEQIEKLKPKYVYVGQLEYISQLKNLFPYIEFFSQNELSELIAKNDIDFVINAFVGSAGILPSYYAIYYKKKFALANKESLVVAGKILTELAKKNKIEIVPIDSEHSAIYQCLEGKRQYLKKIILTASGGPFRLTDKERFESITKEMALNHPKWNMGAKITIDSATMMNKGFEIIEAGWLFDVDSKQIEVVVHKECIVHSAVELIDGSIIAQMATPDMKLPIAYALYKPDRIEFENKISLIDIGTLTFEKPDLDKFELLALAQDAFRKKDKNCGLLLNAADEVCVEYFLQNKIKFTDISKIIKKIMEDFEDKMPENIFDLQNQTQLIKKETEKVIESLRRS</sequence>
<feature type="binding site" evidence="9">
    <location>
        <position position="120"/>
    </location>
    <ligand>
        <name>NADPH</name>
        <dbReference type="ChEBI" id="CHEBI:57783"/>
    </ligand>
</feature>
<keyword evidence="5 9" id="KW-0560">Oxidoreductase</keyword>
<evidence type="ECO:0000313" key="14">
    <source>
        <dbReference type="Proteomes" id="UP000199411"/>
    </source>
</evidence>
<dbReference type="EC" id="1.1.1.267" evidence="9"/>
<comment type="caution">
    <text evidence="9">Lacks conserved residue(s) required for the propagation of feature annotation.</text>
</comment>
<feature type="domain" description="1-deoxy-D-xylulose 5-phosphate reductoisomerase C-terminal" evidence="11">
    <location>
        <begin position="140"/>
        <end position="222"/>
    </location>
</feature>
<feature type="binding site" evidence="9">
    <location>
        <position position="169"/>
    </location>
    <ligand>
        <name>1-deoxy-D-xylulose 5-phosphate</name>
        <dbReference type="ChEBI" id="CHEBI:57792"/>
    </ligand>
</feature>
<dbReference type="SUPFAM" id="SSF51735">
    <property type="entry name" value="NAD(P)-binding Rossmann-fold domains"/>
    <property type="match status" value="1"/>
</dbReference>
<feature type="binding site" evidence="9">
    <location>
        <position position="146"/>
    </location>
    <ligand>
        <name>Mn(2+)</name>
        <dbReference type="ChEBI" id="CHEBI:29035"/>
    </ligand>
</feature>
<comment type="pathway">
    <text evidence="1 9">Isoprenoid biosynthesis; isopentenyl diphosphate biosynthesis via DXP pathway; isopentenyl diphosphate from 1-deoxy-D-xylulose 5-phosphate: step 1/6.</text>
</comment>
<feature type="binding site" evidence="9">
    <location>
        <position position="210"/>
    </location>
    <ligand>
        <name>1-deoxy-D-xylulose 5-phosphate</name>
        <dbReference type="ChEBI" id="CHEBI:57792"/>
    </ligand>
</feature>
<dbReference type="PANTHER" id="PTHR30525">
    <property type="entry name" value="1-DEOXY-D-XYLULOSE 5-PHOSPHATE REDUCTOISOMERASE"/>
    <property type="match status" value="1"/>
</dbReference>
<evidence type="ECO:0000256" key="5">
    <source>
        <dbReference type="ARBA" id="ARBA00023002"/>
    </source>
</evidence>
<evidence type="ECO:0000256" key="4">
    <source>
        <dbReference type="ARBA" id="ARBA00022857"/>
    </source>
</evidence>
<dbReference type="GO" id="GO:0051484">
    <property type="term" value="P:isopentenyl diphosphate biosynthetic process, methylerythritol 4-phosphate pathway involved in terpenoid biosynthetic process"/>
    <property type="evidence" value="ECO:0007669"/>
    <property type="project" value="UniProtKB-ARBA"/>
</dbReference>
<feature type="domain" description="1-deoxy-D-xylulose 5-phosphate reductoisomerase N-terminal" evidence="10">
    <location>
        <begin position="4"/>
        <end position="126"/>
    </location>
</feature>
<keyword evidence="3 9" id="KW-0479">Metal-binding</keyword>
<feature type="binding site" evidence="9">
    <location>
        <position position="146"/>
    </location>
    <ligand>
        <name>1-deoxy-D-xylulose 5-phosphate</name>
        <dbReference type="ChEBI" id="CHEBI:57792"/>
    </ligand>
</feature>
<feature type="binding site" evidence="9">
    <location>
        <position position="37"/>
    </location>
    <ligand>
        <name>NADPH</name>
        <dbReference type="ChEBI" id="CHEBI:57783"/>
    </ligand>
</feature>
<dbReference type="InterPro" id="IPR036169">
    <property type="entry name" value="DXPR_C_sf"/>
</dbReference>
<comment type="function">
    <text evidence="9">Catalyzes the NADPH-dependent rearrangement and reduction of 1-deoxy-D-xylulose-5-phosphate (DXP) to 2-C-methyl-D-erythritol 4-phosphate (MEP).</text>
</comment>